<proteinExistence type="evidence at transcript level"/>
<evidence type="ECO:0000313" key="2">
    <source>
        <dbReference type="EMBL" id="ACU15019.1"/>
    </source>
</evidence>
<organism evidence="2">
    <name type="scientific">Glycine max</name>
    <name type="common">Soybean</name>
    <name type="synonym">Glycine hispida</name>
    <dbReference type="NCBI Taxonomy" id="3847"/>
    <lineage>
        <taxon>Eukaryota</taxon>
        <taxon>Viridiplantae</taxon>
        <taxon>Streptophyta</taxon>
        <taxon>Embryophyta</taxon>
        <taxon>Tracheophyta</taxon>
        <taxon>Spermatophyta</taxon>
        <taxon>Magnoliopsida</taxon>
        <taxon>eudicotyledons</taxon>
        <taxon>Gunneridae</taxon>
        <taxon>Pentapetalae</taxon>
        <taxon>rosids</taxon>
        <taxon>fabids</taxon>
        <taxon>Fabales</taxon>
        <taxon>Fabaceae</taxon>
        <taxon>Papilionoideae</taxon>
        <taxon>50 kb inversion clade</taxon>
        <taxon>NPAAA clade</taxon>
        <taxon>indigoferoid/millettioid clade</taxon>
        <taxon>Phaseoleae</taxon>
        <taxon>Glycine</taxon>
        <taxon>Glycine subgen. Soja</taxon>
    </lineage>
</organism>
<dbReference type="AlphaFoldDB" id="C6T0J6"/>
<evidence type="ECO:0000256" key="1">
    <source>
        <dbReference type="SAM" id="MobiDB-lite"/>
    </source>
</evidence>
<protein>
    <submittedName>
        <fullName evidence="2">Uncharacterized protein</fullName>
    </submittedName>
</protein>
<dbReference type="EMBL" id="BT090950">
    <property type="protein sequence ID" value="ACU15019.1"/>
    <property type="molecule type" value="mRNA"/>
</dbReference>
<name>C6T0J6_SOYBN</name>
<sequence length="54" mass="6302">MFIPFKNQKIKNFEQIQTLVSRFLGKGGNGIEGWIREGRKTRNNKQRSVRNALP</sequence>
<reference evidence="2" key="1">
    <citation type="submission" date="2009-08" db="EMBL/GenBank/DDBJ databases">
        <authorList>
            <person name="Cheung F."/>
            <person name="Xiao Y."/>
            <person name="Chan A."/>
            <person name="Moskal W."/>
            <person name="Town C.D."/>
        </authorList>
    </citation>
    <scope>NUCLEOTIDE SEQUENCE</scope>
</reference>
<feature type="region of interest" description="Disordered" evidence="1">
    <location>
        <begin position="35"/>
        <end position="54"/>
    </location>
</feature>
<accession>C6T0J6</accession>